<evidence type="ECO:0000313" key="3">
    <source>
        <dbReference type="EMBL" id="CCA75131.1"/>
    </source>
</evidence>
<feature type="region of interest" description="Disordered" evidence="1">
    <location>
        <begin position="323"/>
        <end position="351"/>
    </location>
</feature>
<sequence>MDTSKLYIPPRSRKRSLLGSSTSTLGTVANTSGSTRLNTHVLLGLSVLILSANAQPLDATSPLGVGPASAGSMSSLGLLGLAGKGLSKVGETALGERIVESIGKALGSTSREGAIDRVLGEDPTSLAGLLSSGENAPVEADIPTSDNQAIPNPTNFLEDLVAHNPALSFALNIADLMHKMRELFVDIAVLEGEERGLRFANRPSQTQDVLSQESPELLLEEQRGALGLEVAPNADSEQVDVIADTEELQFDLDASPDVSVTIPGSFDVDPAEEKQAHATVPPGLNPLVNPYAALAMSSVLATLFVVSLMVGRHYFLTQAAKTAEPDLEQGSPSDSEDNGAVEKSASQSVHEELDEKALIELDAPTDSILIPNAESARSDAKEATEALELLIDVANAALSASILPVDSSKAPPKLETPKMVVAALETMRAEMNKTPLNLDVEKGSLSRRLLLARSRPATPLRVPSRPQTPSLTFTSAEDGHNHRSFTLPKPIPRPSFLHDPTFFDSPASSYVSTASHLGDTLEGHAASVHLNSPTPSMVHLSSGLSTSPAPSYVTAHPSPAMSYATAQASPVPSDVVLPPAAPRRQRIDSPVLSTGTLDSPRPTESALALFDDISRTDDMHLQSRSYTGGVIPPAHLTETALNLALMLPATEWIFQFLVVFIGWFGFWMRPVHPTHRCRY</sequence>
<evidence type="ECO:0000313" key="4">
    <source>
        <dbReference type="Proteomes" id="UP000007148"/>
    </source>
</evidence>
<dbReference type="HOGENOM" id="CLU_404956_0_0_1"/>
<dbReference type="Proteomes" id="UP000007148">
    <property type="component" value="Unassembled WGS sequence"/>
</dbReference>
<feature type="region of interest" description="Disordered" evidence="1">
    <location>
        <begin position="458"/>
        <end position="482"/>
    </location>
</feature>
<keyword evidence="2" id="KW-1133">Transmembrane helix</keyword>
<organism evidence="3 4">
    <name type="scientific">Serendipita indica (strain DSM 11827)</name>
    <name type="common">Root endophyte fungus</name>
    <name type="synonym">Piriformospora indica</name>
    <dbReference type="NCBI Taxonomy" id="1109443"/>
    <lineage>
        <taxon>Eukaryota</taxon>
        <taxon>Fungi</taxon>
        <taxon>Dikarya</taxon>
        <taxon>Basidiomycota</taxon>
        <taxon>Agaricomycotina</taxon>
        <taxon>Agaricomycetes</taxon>
        <taxon>Sebacinales</taxon>
        <taxon>Serendipitaceae</taxon>
        <taxon>Serendipita</taxon>
    </lineage>
</organism>
<feature type="compositionally biased region" description="Polar residues" evidence="1">
    <location>
        <begin position="465"/>
        <end position="475"/>
    </location>
</feature>
<dbReference type="AlphaFoldDB" id="G4TUY8"/>
<evidence type="ECO:0000256" key="2">
    <source>
        <dbReference type="SAM" id="Phobius"/>
    </source>
</evidence>
<keyword evidence="4" id="KW-1185">Reference proteome</keyword>
<accession>G4TUY8</accession>
<feature type="transmembrane region" description="Helical" evidence="2">
    <location>
        <begin position="652"/>
        <end position="668"/>
    </location>
</feature>
<comment type="caution">
    <text evidence="3">The sequence shown here is derived from an EMBL/GenBank/DDBJ whole genome shotgun (WGS) entry which is preliminary data.</text>
</comment>
<keyword evidence="2" id="KW-0812">Transmembrane</keyword>
<dbReference type="OrthoDB" id="3257801at2759"/>
<protein>
    <recommendedName>
        <fullName evidence="5">Transmembrane protein</fullName>
    </recommendedName>
</protein>
<reference evidence="3 4" key="1">
    <citation type="journal article" date="2011" name="PLoS Pathog.">
        <title>Endophytic Life Strategies Decoded by Genome and Transcriptome Analyses of the Mutualistic Root Symbiont Piriformospora indica.</title>
        <authorList>
            <person name="Zuccaro A."/>
            <person name="Lahrmann U."/>
            <person name="Guldener U."/>
            <person name="Langen G."/>
            <person name="Pfiffi S."/>
            <person name="Biedenkopf D."/>
            <person name="Wong P."/>
            <person name="Samans B."/>
            <person name="Grimm C."/>
            <person name="Basiewicz M."/>
            <person name="Murat C."/>
            <person name="Martin F."/>
            <person name="Kogel K.H."/>
        </authorList>
    </citation>
    <scope>NUCLEOTIDE SEQUENCE [LARGE SCALE GENOMIC DNA]</scope>
    <source>
        <strain evidence="3 4">DSM 11827</strain>
    </source>
</reference>
<gene>
    <name evidence="3" type="ORF">PIIN_09115</name>
</gene>
<name>G4TUY8_SERID</name>
<proteinExistence type="predicted"/>
<keyword evidence="2" id="KW-0472">Membrane</keyword>
<dbReference type="EMBL" id="CAFZ01000401">
    <property type="protein sequence ID" value="CCA75131.1"/>
    <property type="molecule type" value="Genomic_DNA"/>
</dbReference>
<evidence type="ECO:0000256" key="1">
    <source>
        <dbReference type="SAM" id="MobiDB-lite"/>
    </source>
</evidence>
<dbReference type="InParanoid" id="G4TUY8"/>
<evidence type="ECO:0008006" key="5">
    <source>
        <dbReference type="Google" id="ProtNLM"/>
    </source>
</evidence>